<keyword evidence="2" id="KW-1134">Transmembrane beta strand</keyword>
<keyword evidence="5" id="KW-0998">Cell outer membrane</keyword>
<evidence type="ECO:0000256" key="4">
    <source>
        <dbReference type="ARBA" id="ARBA00023136"/>
    </source>
</evidence>
<comment type="caution">
    <text evidence="8">The sequence shown here is derived from an EMBL/GenBank/DDBJ whole genome shotgun (WGS) entry which is preliminary data.</text>
</comment>
<reference evidence="8 9" key="1">
    <citation type="submission" date="2016-08" db="EMBL/GenBank/DDBJ databases">
        <title>Genome of Bacillus solimangrovi GH2-4.</title>
        <authorList>
            <person name="Lim S."/>
            <person name="Kim B.-C."/>
        </authorList>
    </citation>
    <scope>NUCLEOTIDE SEQUENCE [LARGE SCALE GENOMIC DNA]</scope>
    <source>
        <strain evidence="8 9">GH2-4</strain>
    </source>
</reference>
<dbReference type="EMBL" id="MJEH01000033">
    <property type="protein sequence ID" value="OEH92175.1"/>
    <property type="molecule type" value="Genomic_DNA"/>
</dbReference>
<feature type="coiled-coil region" evidence="6">
    <location>
        <begin position="140"/>
        <end position="167"/>
    </location>
</feature>
<dbReference type="GO" id="GO:0015562">
    <property type="term" value="F:efflux transmembrane transporter activity"/>
    <property type="evidence" value="ECO:0007669"/>
    <property type="project" value="InterPro"/>
</dbReference>
<keyword evidence="4" id="KW-0472">Membrane</keyword>
<dbReference type="SUPFAM" id="SSF56954">
    <property type="entry name" value="Outer membrane efflux proteins (OEP)"/>
    <property type="match status" value="2"/>
</dbReference>
<dbReference type="PANTHER" id="PTHR30026">
    <property type="entry name" value="OUTER MEMBRANE PROTEIN TOLC"/>
    <property type="match status" value="1"/>
</dbReference>
<dbReference type="GO" id="GO:0009279">
    <property type="term" value="C:cell outer membrane"/>
    <property type="evidence" value="ECO:0007669"/>
    <property type="project" value="UniProtKB-SubCell"/>
</dbReference>
<dbReference type="GO" id="GO:0015288">
    <property type="term" value="F:porin activity"/>
    <property type="evidence" value="ECO:0007669"/>
    <property type="project" value="TreeGrafter"/>
</dbReference>
<keyword evidence="6" id="KW-0175">Coiled coil</keyword>
<gene>
    <name evidence="8" type="ORF">BFG57_02580</name>
</gene>
<feature type="signal peptide" evidence="7">
    <location>
        <begin position="1"/>
        <end position="25"/>
    </location>
</feature>
<comment type="subcellular location">
    <subcellularLocation>
        <location evidence="1">Cell outer membrane</location>
    </subcellularLocation>
</comment>
<evidence type="ECO:0000256" key="7">
    <source>
        <dbReference type="SAM" id="SignalP"/>
    </source>
</evidence>
<keyword evidence="7" id="KW-0732">Signal</keyword>
<evidence type="ECO:0000256" key="2">
    <source>
        <dbReference type="ARBA" id="ARBA00022452"/>
    </source>
</evidence>
<evidence type="ECO:0000256" key="3">
    <source>
        <dbReference type="ARBA" id="ARBA00022692"/>
    </source>
</evidence>
<dbReference type="InterPro" id="IPR051906">
    <property type="entry name" value="TolC-like"/>
</dbReference>
<dbReference type="PANTHER" id="PTHR30026:SF20">
    <property type="entry name" value="OUTER MEMBRANE PROTEIN TOLC"/>
    <property type="match status" value="1"/>
</dbReference>
<dbReference type="AlphaFoldDB" id="A0A1E5LDL4"/>
<name>A0A1E5LDL4_9BACI</name>
<dbReference type="GO" id="GO:1990281">
    <property type="term" value="C:efflux pump complex"/>
    <property type="evidence" value="ECO:0007669"/>
    <property type="project" value="TreeGrafter"/>
</dbReference>
<evidence type="ECO:0000256" key="1">
    <source>
        <dbReference type="ARBA" id="ARBA00004442"/>
    </source>
</evidence>
<evidence type="ECO:0000256" key="5">
    <source>
        <dbReference type="ARBA" id="ARBA00023237"/>
    </source>
</evidence>
<accession>A0A1E5LDL4</accession>
<evidence type="ECO:0000313" key="9">
    <source>
        <dbReference type="Proteomes" id="UP000095209"/>
    </source>
</evidence>
<dbReference type="STRING" id="1305675.BFG57_02580"/>
<protein>
    <recommendedName>
        <fullName evidence="10">Transporter</fullName>
    </recommendedName>
</protein>
<feature type="chain" id="PRO_5009180910" description="Transporter" evidence="7">
    <location>
        <begin position="26"/>
        <end position="421"/>
    </location>
</feature>
<feature type="coiled-coil region" evidence="6">
    <location>
        <begin position="348"/>
        <end position="406"/>
    </location>
</feature>
<evidence type="ECO:0000313" key="8">
    <source>
        <dbReference type="EMBL" id="OEH92175.1"/>
    </source>
</evidence>
<organism evidence="8 9">
    <name type="scientific">Bacillus solimangrovi</name>
    <dbReference type="NCBI Taxonomy" id="1305675"/>
    <lineage>
        <taxon>Bacteria</taxon>
        <taxon>Bacillati</taxon>
        <taxon>Bacillota</taxon>
        <taxon>Bacilli</taxon>
        <taxon>Bacillales</taxon>
        <taxon>Bacillaceae</taxon>
        <taxon>Bacillus</taxon>
    </lineage>
</organism>
<keyword evidence="3" id="KW-0812">Transmembrane</keyword>
<evidence type="ECO:0008006" key="10">
    <source>
        <dbReference type="Google" id="ProtNLM"/>
    </source>
</evidence>
<keyword evidence="9" id="KW-1185">Reference proteome</keyword>
<feature type="coiled-coil region" evidence="6">
    <location>
        <begin position="65"/>
        <end position="99"/>
    </location>
</feature>
<sequence>MRKRTAAGIIAATMLLPLSATYSNADEAKLYSIDNAAEKMKKQDYNSQITAGNATDLSQRTQQYQAQFVDELEELQEKNDDYQNINTKLQAEMNAYNNLYNFWLLNESLKVNEQNVELAKDEYQVVLSKRKRGIVSDMEVLQAEIKVNNAIAEVEDSKANLQEMQVMLNQSLKNPILQDLQLQSPKFNLLDPAKYNAKKITEEVLKDHPSLIPFNTMVSTYDDILDDAEDLEVPGEDQYEGQISQAQKDVQEVQEKLDAEKAKPIEQQDPAVIAKLTEELGIAKGLLGAAEAQYSEAKKGRGIAEEDLIDYYIEELDEAKVRLYQHQDRLQLLSYHYETQFNLLKDKTELYEENLEKVQSLYEKTQKTYDQGLITLTDVEEVRLNVQQSRLQLLNTKKEYMVLKEEFRLFKEGYMPTSAGQ</sequence>
<dbReference type="OrthoDB" id="2973925at2"/>
<evidence type="ECO:0000256" key="6">
    <source>
        <dbReference type="SAM" id="Coils"/>
    </source>
</evidence>
<proteinExistence type="predicted"/>
<dbReference type="Gene3D" id="1.20.1600.10">
    <property type="entry name" value="Outer membrane efflux proteins (OEP)"/>
    <property type="match status" value="2"/>
</dbReference>
<feature type="coiled-coil region" evidence="6">
    <location>
        <begin position="236"/>
        <end position="263"/>
    </location>
</feature>
<dbReference type="RefSeq" id="WP_069717716.1">
    <property type="nucleotide sequence ID" value="NZ_MJEH01000033.1"/>
</dbReference>
<dbReference type="Proteomes" id="UP000095209">
    <property type="component" value="Unassembled WGS sequence"/>
</dbReference>